<dbReference type="Proteomes" id="UP001055117">
    <property type="component" value="Unassembled WGS sequence"/>
</dbReference>
<gene>
    <name evidence="1" type="ORF">AFCDBAGC_0681</name>
</gene>
<dbReference type="EMBL" id="BPQG01000006">
    <property type="protein sequence ID" value="GJD42839.1"/>
    <property type="molecule type" value="Genomic_DNA"/>
</dbReference>
<keyword evidence="2" id="KW-1185">Reference proteome</keyword>
<name>A0ABQ4QC92_9HYPH</name>
<evidence type="ECO:0000313" key="1">
    <source>
        <dbReference type="EMBL" id="GJD42839.1"/>
    </source>
</evidence>
<reference evidence="1 2" key="1">
    <citation type="journal article" date="2021" name="Front. Microbiol.">
        <title>Comprehensive Comparative Genomics and Phenotyping of Methylobacterium Species.</title>
        <authorList>
            <person name="Alessa O."/>
            <person name="Ogura Y."/>
            <person name="Fujitani Y."/>
            <person name="Takami H."/>
            <person name="Hayashi T."/>
            <person name="Sahin N."/>
            <person name="Tani A."/>
        </authorList>
    </citation>
    <scope>NUCLEOTIDE SEQUENCE [LARGE SCALE GENOMIC DNA]</scope>
    <source>
        <strain evidence="1 2">DSM 23679</strain>
    </source>
</reference>
<organism evidence="1 2">
    <name type="scientific">Methylobacterium cerastii</name>
    <dbReference type="NCBI Taxonomy" id="932741"/>
    <lineage>
        <taxon>Bacteria</taxon>
        <taxon>Pseudomonadati</taxon>
        <taxon>Pseudomonadota</taxon>
        <taxon>Alphaproteobacteria</taxon>
        <taxon>Hyphomicrobiales</taxon>
        <taxon>Methylobacteriaceae</taxon>
        <taxon>Methylobacterium</taxon>
    </lineage>
</organism>
<proteinExistence type="predicted"/>
<accession>A0ABQ4QC92</accession>
<sequence length="80" mass="9158">MRRALRFCAVLLGGCGSSENVETLYRNSPLDENARIHVATFDATESRAYNQQNCRQAQELFQAQPGARTRFWCEAGRYKQ</sequence>
<evidence type="ECO:0000313" key="2">
    <source>
        <dbReference type="Proteomes" id="UP001055117"/>
    </source>
</evidence>
<protein>
    <recommendedName>
        <fullName evidence="3">Lipoprotein</fullName>
    </recommendedName>
</protein>
<comment type="caution">
    <text evidence="1">The sequence shown here is derived from an EMBL/GenBank/DDBJ whole genome shotgun (WGS) entry which is preliminary data.</text>
</comment>
<evidence type="ECO:0008006" key="3">
    <source>
        <dbReference type="Google" id="ProtNLM"/>
    </source>
</evidence>